<organism evidence="1 2">
    <name type="scientific">Caballeronia grimmiae</name>
    <dbReference type="NCBI Taxonomy" id="1071679"/>
    <lineage>
        <taxon>Bacteria</taxon>
        <taxon>Pseudomonadati</taxon>
        <taxon>Pseudomonadota</taxon>
        <taxon>Betaproteobacteria</taxon>
        <taxon>Burkholderiales</taxon>
        <taxon>Burkholderiaceae</taxon>
        <taxon>Caballeronia</taxon>
    </lineage>
</organism>
<evidence type="ECO:0000313" key="1">
    <source>
        <dbReference type="EMBL" id="GGD58082.1"/>
    </source>
</evidence>
<dbReference type="EMBL" id="BMEG01000001">
    <property type="protein sequence ID" value="GGD58082.1"/>
    <property type="molecule type" value="Genomic_DNA"/>
</dbReference>
<protein>
    <recommendedName>
        <fullName evidence="3">Restriction endonuclease</fullName>
    </recommendedName>
</protein>
<keyword evidence="2" id="KW-1185">Reference proteome</keyword>
<name>A0ABQ1R8W9_9BURK</name>
<reference evidence="2" key="1">
    <citation type="journal article" date="2019" name="Int. J. Syst. Evol. Microbiol.">
        <title>The Global Catalogue of Microorganisms (GCM) 10K type strain sequencing project: providing services to taxonomists for standard genome sequencing and annotation.</title>
        <authorList>
            <consortium name="The Broad Institute Genomics Platform"/>
            <consortium name="The Broad Institute Genome Sequencing Center for Infectious Disease"/>
            <person name="Wu L."/>
            <person name="Ma J."/>
        </authorList>
    </citation>
    <scope>NUCLEOTIDE SEQUENCE [LARGE SCALE GENOMIC DNA]</scope>
    <source>
        <strain evidence="2">CGMCC 1.11013</strain>
    </source>
</reference>
<dbReference type="Proteomes" id="UP000597138">
    <property type="component" value="Unassembled WGS sequence"/>
</dbReference>
<evidence type="ECO:0000313" key="2">
    <source>
        <dbReference type="Proteomes" id="UP000597138"/>
    </source>
</evidence>
<comment type="caution">
    <text evidence="1">The sequence shown here is derived from an EMBL/GenBank/DDBJ whole genome shotgun (WGS) entry which is preliminary data.</text>
</comment>
<proteinExistence type="predicted"/>
<gene>
    <name evidence="1" type="ORF">GCM10010985_10050</name>
</gene>
<sequence>MKRIIENEIKISIPDFYALGLAVAGSLAKSPCVDSGNYALTPGIAKGASERFFQLIAEDCTRLREIILKLQCYDKTWAFTYNPLRGKPLIYHRDAPQKLLGFSQQLLIWRITEGLYYDLPRDREDLNKGFGDSFQSYIGDVLLGALPLDTFRIQEEKRFEVAKGLPRDGADWIVSDATGHVFIECKTKRLTHNAKAEGNSSAMEADVIKLSECFVQNYQNIYDARCGANPSFTWRGLPMFNCVVTLENWRIKSPTHQTNLDQFIRAGLAKKNILPSVLNDVPYRLLSAQELELVAQDTTRHGVVANFALESAVTRGPYKQLFPSTLPELLPEMSRRGAFTEVTYLAKHHPYE</sequence>
<evidence type="ECO:0008006" key="3">
    <source>
        <dbReference type="Google" id="ProtNLM"/>
    </source>
</evidence>
<accession>A0ABQ1R8W9</accession>